<keyword evidence="1" id="KW-1133">Transmembrane helix</keyword>
<dbReference type="Proteomes" id="UP000632377">
    <property type="component" value="Unassembled WGS sequence"/>
</dbReference>
<accession>A0ABS1TH71</accession>
<organism evidence="2 3">
    <name type="scientific">Clostridium rhizosphaerae</name>
    <dbReference type="NCBI Taxonomy" id="2803861"/>
    <lineage>
        <taxon>Bacteria</taxon>
        <taxon>Bacillati</taxon>
        <taxon>Bacillota</taxon>
        <taxon>Clostridia</taxon>
        <taxon>Eubacteriales</taxon>
        <taxon>Clostridiaceae</taxon>
        <taxon>Clostridium</taxon>
    </lineage>
</organism>
<comment type="caution">
    <text evidence="2">The sequence shown here is derived from an EMBL/GenBank/DDBJ whole genome shotgun (WGS) entry which is preliminary data.</text>
</comment>
<proteinExistence type="predicted"/>
<keyword evidence="1" id="KW-0812">Transmembrane</keyword>
<protein>
    <submittedName>
        <fullName evidence="2">DUF4230 domain-containing protein</fullName>
    </submittedName>
</protein>
<dbReference type="RefSeq" id="WP_202751182.1">
    <property type="nucleotide sequence ID" value="NZ_JAESWC010000019.1"/>
</dbReference>
<reference evidence="2 3" key="1">
    <citation type="submission" date="2021-01" db="EMBL/GenBank/DDBJ databases">
        <title>Genome public.</title>
        <authorList>
            <person name="Liu C."/>
            <person name="Sun Q."/>
        </authorList>
    </citation>
    <scope>NUCLEOTIDE SEQUENCE [LARGE SCALE GENOMIC DNA]</scope>
    <source>
        <strain evidence="2 3">YIM B02515</strain>
    </source>
</reference>
<keyword evidence="1" id="KW-0472">Membrane</keyword>
<evidence type="ECO:0000256" key="1">
    <source>
        <dbReference type="SAM" id="Phobius"/>
    </source>
</evidence>
<evidence type="ECO:0000313" key="2">
    <source>
        <dbReference type="EMBL" id="MBL4938442.1"/>
    </source>
</evidence>
<evidence type="ECO:0000313" key="3">
    <source>
        <dbReference type="Proteomes" id="UP000632377"/>
    </source>
</evidence>
<sequence length="219" mass="25172">MKIIKRRTIILMVVCICFGVFISYKLFVSPKKAKATWIVPNVSDISKKFITEDTLVKEIHQKQELITLEINMTEKVTLDNSWGNFEIFKKIQSINYFGTGTFVVDLSNLKPENITIDNKNKKVTVNIPSPSAKTVNLIEEKTEYQTPENGLLRFGEIKLTSEENMAILRNVKDRMMKKMSEADYVSQAQKSSEQTLKSLVQAIMKNQTSEDYDIEITFK</sequence>
<dbReference type="Pfam" id="PF14014">
    <property type="entry name" value="DUF4230"/>
    <property type="match status" value="1"/>
</dbReference>
<gene>
    <name evidence="2" type="ORF">JK636_22275</name>
</gene>
<name>A0ABS1TH71_9CLOT</name>
<keyword evidence="3" id="KW-1185">Reference proteome</keyword>
<dbReference type="InterPro" id="IPR025324">
    <property type="entry name" value="DUF4230"/>
</dbReference>
<dbReference type="EMBL" id="JAESWC010000019">
    <property type="protein sequence ID" value="MBL4938442.1"/>
    <property type="molecule type" value="Genomic_DNA"/>
</dbReference>
<feature type="transmembrane region" description="Helical" evidence="1">
    <location>
        <begin position="9"/>
        <end position="27"/>
    </location>
</feature>